<dbReference type="PROSITE" id="PS01304">
    <property type="entry name" value="UBIH"/>
    <property type="match status" value="1"/>
</dbReference>
<evidence type="ECO:0000256" key="7">
    <source>
        <dbReference type="ARBA" id="ARBA00023033"/>
    </source>
</evidence>
<reference evidence="10 11" key="1">
    <citation type="submission" date="2018-08" db="EMBL/GenBank/DDBJ databases">
        <authorList>
            <person name="Khan S.A."/>
        </authorList>
    </citation>
    <scope>NUCLEOTIDE SEQUENCE [LARGE SCALE GENOMIC DNA]</scope>
    <source>
        <strain evidence="10 11">GTF-13</strain>
    </source>
</reference>
<dbReference type="InterPro" id="IPR010971">
    <property type="entry name" value="UbiH/COQ6"/>
</dbReference>
<comment type="subunit">
    <text evidence="8">Component of the Ubi complex metabolon, which regroups five ubiquinone biosynthesis proteins (UbiE, UbiF, UbiG, UbiH and UbiI) and two accessory factors (UbiK and the lipid-binding protein UbiJ).</text>
</comment>
<proteinExistence type="inferred from homology"/>
<gene>
    <name evidence="10" type="ORF">D0544_14205</name>
</gene>
<sequence length="410" mass="45505">MQTSFDLIIVGGGMVGSALACALRDSSLSIALVDGGDLRPAPVELDPHRFDPRVSALTVSSERFLKHLGVWPSMLARRVSPYRHMQVWDGEGTGRIEFHADEIQHPVLGHIVENSVTQSALLEPLQAADGVRLLPGERLKTLLDDGKQGPRIRLESGLELEARLLVAADGANSQVRAGAGFALREWDYLHHGIVTTVETELPHHRTAWQSFRESGPLAFLPLPDSEDGRHFCSIVWSNVPEEAQRLMELEEGAFCRELERAIEQRLGTVLGCDRRYCLPFRQRHAVDYVMPGIALVGDAAHTIHPLAGQGVNLGLMDAAALAEVILHACARGDDFARLGVLQRYQRQRKGANLAMMGAMEFFERLFHARNMPLRLLRNSGLRWVDGTPQLKQQLVRRAMGLEGDIPRFAR</sequence>
<keyword evidence="4" id="KW-0285">Flavoprotein</keyword>
<name>A0A3P3VMW8_9GAMM</name>
<accession>A0A3P3VMW8</accession>
<comment type="cofactor">
    <cofactor evidence="1">
        <name>FAD</name>
        <dbReference type="ChEBI" id="CHEBI:57692"/>
    </cofactor>
</comment>
<dbReference type="Gene3D" id="3.50.50.60">
    <property type="entry name" value="FAD/NAD(P)-binding domain"/>
    <property type="match status" value="2"/>
</dbReference>
<dbReference type="FunFam" id="3.50.50.60:FF:000021">
    <property type="entry name" value="Ubiquinone biosynthesis monooxygenase COQ6"/>
    <property type="match status" value="1"/>
</dbReference>
<dbReference type="GO" id="GO:0071949">
    <property type="term" value="F:FAD binding"/>
    <property type="evidence" value="ECO:0007669"/>
    <property type="project" value="InterPro"/>
</dbReference>
<protein>
    <submittedName>
        <fullName evidence="10">2-octaprenyl-3-methyl-6-methoxy-1,4-benzoquinol hydroxylase</fullName>
    </submittedName>
</protein>
<dbReference type="GO" id="GO:0019168">
    <property type="term" value="F:2-polyprenylphenol 6-hydroxylase activity"/>
    <property type="evidence" value="ECO:0007669"/>
    <property type="project" value="TreeGrafter"/>
</dbReference>
<evidence type="ECO:0000259" key="9">
    <source>
        <dbReference type="Pfam" id="PF01494"/>
    </source>
</evidence>
<evidence type="ECO:0000256" key="3">
    <source>
        <dbReference type="ARBA" id="ARBA00005349"/>
    </source>
</evidence>
<evidence type="ECO:0000256" key="1">
    <source>
        <dbReference type="ARBA" id="ARBA00001974"/>
    </source>
</evidence>
<dbReference type="InterPro" id="IPR018168">
    <property type="entry name" value="Ubi_Hdrlase_CS"/>
</dbReference>
<evidence type="ECO:0000256" key="6">
    <source>
        <dbReference type="ARBA" id="ARBA00023002"/>
    </source>
</evidence>
<dbReference type="AlphaFoldDB" id="A0A3P3VMW8"/>
<evidence type="ECO:0000313" key="11">
    <source>
        <dbReference type="Proteomes" id="UP000280792"/>
    </source>
</evidence>
<evidence type="ECO:0000256" key="8">
    <source>
        <dbReference type="ARBA" id="ARBA00065734"/>
    </source>
</evidence>
<keyword evidence="7" id="KW-0503">Monooxygenase</keyword>
<keyword evidence="5" id="KW-0274">FAD</keyword>
<evidence type="ECO:0000313" key="10">
    <source>
        <dbReference type="EMBL" id="RRJ82996.1"/>
    </source>
</evidence>
<dbReference type="GO" id="GO:0006744">
    <property type="term" value="P:ubiquinone biosynthetic process"/>
    <property type="evidence" value="ECO:0007669"/>
    <property type="project" value="UniProtKB-UniPathway"/>
</dbReference>
<dbReference type="RefSeq" id="WP_125017261.1">
    <property type="nucleotide sequence ID" value="NZ_QWEZ01000002.1"/>
</dbReference>
<dbReference type="PANTHER" id="PTHR43876:SF7">
    <property type="entry name" value="UBIQUINONE BIOSYNTHESIS MONOOXYGENASE COQ6, MITOCHONDRIAL"/>
    <property type="match status" value="1"/>
</dbReference>
<comment type="similarity">
    <text evidence="3">Belongs to the UbiH/COQ6 family.</text>
</comment>
<dbReference type="NCBIfam" id="TIGR01988">
    <property type="entry name" value="Ubi-OHases"/>
    <property type="match status" value="1"/>
</dbReference>
<dbReference type="InterPro" id="IPR036188">
    <property type="entry name" value="FAD/NAD-bd_sf"/>
</dbReference>
<reference evidence="10 11" key="2">
    <citation type="submission" date="2018-12" db="EMBL/GenBank/DDBJ databases">
        <title>Simiduia agarivorans gen. nov., sp. nov., a marine, agarolytic bacterium isolated from shallow coastal water from Keelung, Taiwan.</title>
        <authorList>
            <person name="Shieh W.Y."/>
        </authorList>
    </citation>
    <scope>NUCLEOTIDE SEQUENCE [LARGE SCALE GENOMIC DNA]</scope>
    <source>
        <strain evidence="10 11">GTF-13</strain>
    </source>
</reference>
<dbReference type="InterPro" id="IPR051205">
    <property type="entry name" value="UbiH/COQ6_monooxygenase"/>
</dbReference>
<comment type="pathway">
    <text evidence="2">Cofactor biosynthesis; ubiquinone biosynthesis.</text>
</comment>
<dbReference type="Proteomes" id="UP000280792">
    <property type="component" value="Unassembled WGS sequence"/>
</dbReference>
<keyword evidence="6" id="KW-0560">Oxidoreductase</keyword>
<evidence type="ECO:0000256" key="4">
    <source>
        <dbReference type="ARBA" id="ARBA00022630"/>
    </source>
</evidence>
<dbReference type="InterPro" id="IPR002938">
    <property type="entry name" value="FAD-bd"/>
</dbReference>
<evidence type="ECO:0000256" key="5">
    <source>
        <dbReference type="ARBA" id="ARBA00022827"/>
    </source>
</evidence>
<keyword evidence="11" id="KW-1185">Reference proteome</keyword>
<dbReference type="SUPFAM" id="SSF51905">
    <property type="entry name" value="FAD/NAD(P)-binding domain"/>
    <property type="match status" value="1"/>
</dbReference>
<dbReference type="UniPathway" id="UPA00232"/>
<dbReference type="EMBL" id="QWEZ01000002">
    <property type="protein sequence ID" value="RRJ82996.1"/>
    <property type="molecule type" value="Genomic_DNA"/>
</dbReference>
<evidence type="ECO:0000256" key="2">
    <source>
        <dbReference type="ARBA" id="ARBA00004749"/>
    </source>
</evidence>
<feature type="domain" description="FAD-binding" evidence="9">
    <location>
        <begin position="6"/>
        <end position="350"/>
    </location>
</feature>
<dbReference type="PANTHER" id="PTHR43876">
    <property type="entry name" value="UBIQUINONE BIOSYNTHESIS MONOOXYGENASE COQ6, MITOCHONDRIAL"/>
    <property type="match status" value="1"/>
</dbReference>
<dbReference type="Pfam" id="PF01494">
    <property type="entry name" value="FAD_binding_3"/>
    <property type="match status" value="1"/>
</dbReference>
<organism evidence="10 11">
    <name type="scientific">Aestuariirhabdus litorea</name>
    <dbReference type="NCBI Taxonomy" id="2528527"/>
    <lineage>
        <taxon>Bacteria</taxon>
        <taxon>Pseudomonadati</taxon>
        <taxon>Pseudomonadota</taxon>
        <taxon>Gammaproteobacteria</taxon>
        <taxon>Oceanospirillales</taxon>
        <taxon>Aestuariirhabdaceae</taxon>
        <taxon>Aestuariirhabdus</taxon>
    </lineage>
</organism>
<dbReference type="PRINTS" id="PR00420">
    <property type="entry name" value="RNGMNOXGNASE"/>
</dbReference>
<comment type="caution">
    <text evidence="10">The sequence shown here is derived from an EMBL/GenBank/DDBJ whole genome shotgun (WGS) entry which is preliminary data.</text>
</comment>
<dbReference type="GO" id="GO:0110142">
    <property type="term" value="C:ubiquinone biosynthesis complex"/>
    <property type="evidence" value="ECO:0007669"/>
    <property type="project" value="UniProtKB-ARBA"/>
</dbReference>